<evidence type="ECO:0000313" key="4">
    <source>
        <dbReference type="Proteomes" id="UP001152799"/>
    </source>
</evidence>
<dbReference type="Gene3D" id="3.40.50.720">
    <property type="entry name" value="NAD(P)-binding Rossmann-like Domain"/>
    <property type="match status" value="1"/>
</dbReference>
<dbReference type="InterPro" id="IPR002347">
    <property type="entry name" value="SDR_fam"/>
</dbReference>
<comment type="similarity">
    <text evidence="2">Belongs to the short-chain dehydrogenases/reductases (SDR) family.</text>
</comment>
<dbReference type="Proteomes" id="UP001152799">
    <property type="component" value="Chromosome 8"/>
</dbReference>
<reference evidence="3" key="1">
    <citation type="submission" date="2022-01" db="EMBL/GenBank/DDBJ databases">
        <authorList>
            <person name="King R."/>
        </authorList>
    </citation>
    <scope>NUCLEOTIDE SEQUENCE</scope>
</reference>
<dbReference type="Pfam" id="PF00106">
    <property type="entry name" value="adh_short"/>
    <property type="match status" value="1"/>
</dbReference>
<sequence>MFLIIIFILTAWLFTLKIYLLFKSKTCLNNVSLIGKTVVVTGANTGIGYCAALDFAKRGARVILACRDREKAEIARTEIVRQTENVNVEVKIVDFARLCSVRERAKDILENEDRLDVLVNNAGAAALLDKVTEDGFQNVMQINYFGPVLFTLLLLDLMMKSPKARIINVASVLAKIGKIDPSNLNQYARSLGTYSNSKLGNILFTMMLAEKLKATSISVFSLHPGVIRTKIFRRLTMQNWSKTLFNFAAYFTFKTPLQGSQTIIFTATEQNIENLSGRHFEECGVVTSYTSATNRKLAEDLWDETLKLLKINENKLFIDGVN</sequence>
<evidence type="ECO:0000256" key="2">
    <source>
        <dbReference type="RuleBase" id="RU000363"/>
    </source>
</evidence>
<keyword evidence="4" id="KW-1185">Reference proteome</keyword>
<dbReference type="PRINTS" id="PR00081">
    <property type="entry name" value="GDHRDH"/>
</dbReference>
<dbReference type="GO" id="GO:0016491">
    <property type="term" value="F:oxidoreductase activity"/>
    <property type="evidence" value="ECO:0007669"/>
    <property type="project" value="UniProtKB-KW"/>
</dbReference>
<dbReference type="PANTHER" id="PTHR43157">
    <property type="entry name" value="PHOSPHATIDYLINOSITOL-GLYCAN BIOSYNTHESIS CLASS F PROTEIN-RELATED"/>
    <property type="match status" value="1"/>
</dbReference>
<protein>
    <submittedName>
        <fullName evidence="3">Uncharacterized protein</fullName>
    </submittedName>
</protein>
<dbReference type="InterPro" id="IPR036291">
    <property type="entry name" value="NAD(P)-bd_dom_sf"/>
</dbReference>
<dbReference type="SUPFAM" id="SSF51735">
    <property type="entry name" value="NAD(P)-binding Rossmann-fold domains"/>
    <property type="match status" value="1"/>
</dbReference>
<dbReference type="OrthoDB" id="191139at2759"/>
<gene>
    <name evidence="3" type="ORF">CEUTPL_LOCUS13399</name>
</gene>
<evidence type="ECO:0000313" key="3">
    <source>
        <dbReference type="EMBL" id="CAH1135022.1"/>
    </source>
</evidence>
<accession>A0A9P0DJL2</accession>
<proteinExistence type="inferred from homology"/>
<dbReference type="EMBL" id="OU892284">
    <property type="protein sequence ID" value="CAH1135022.1"/>
    <property type="molecule type" value="Genomic_DNA"/>
</dbReference>
<dbReference type="PRINTS" id="PR00080">
    <property type="entry name" value="SDRFAMILY"/>
</dbReference>
<name>A0A9P0DJL2_9CUCU</name>
<organism evidence="3 4">
    <name type="scientific">Ceutorhynchus assimilis</name>
    <name type="common">cabbage seed weevil</name>
    <dbReference type="NCBI Taxonomy" id="467358"/>
    <lineage>
        <taxon>Eukaryota</taxon>
        <taxon>Metazoa</taxon>
        <taxon>Ecdysozoa</taxon>
        <taxon>Arthropoda</taxon>
        <taxon>Hexapoda</taxon>
        <taxon>Insecta</taxon>
        <taxon>Pterygota</taxon>
        <taxon>Neoptera</taxon>
        <taxon>Endopterygota</taxon>
        <taxon>Coleoptera</taxon>
        <taxon>Polyphaga</taxon>
        <taxon>Cucujiformia</taxon>
        <taxon>Curculionidae</taxon>
        <taxon>Ceutorhynchinae</taxon>
        <taxon>Ceutorhynchus</taxon>
    </lineage>
</organism>
<dbReference type="PANTHER" id="PTHR43157:SF31">
    <property type="entry name" value="PHOSPHATIDYLINOSITOL-GLYCAN BIOSYNTHESIS CLASS F PROTEIN"/>
    <property type="match status" value="1"/>
</dbReference>
<dbReference type="AlphaFoldDB" id="A0A9P0DJL2"/>
<evidence type="ECO:0000256" key="1">
    <source>
        <dbReference type="ARBA" id="ARBA00023002"/>
    </source>
</evidence>
<keyword evidence="1" id="KW-0560">Oxidoreductase</keyword>